<organism evidence="2 3">
    <name type="scientific">Vespula maculifrons</name>
    <name type="common">Eastern yellow jacket</name>
    <name type="synonym">Wasp</name>
    <dbReference type="NCBI Taxonomy" id="7453"/>
    <lineage>
        <taxon>Eukaryota</taxon>
        <taxon>Metazoa</taxon>
        <taxon>Ecdysozoa</taxon>
        <taxon>Arthropoda</taxon>
        <taxon>Hexapoda</taxon>
        <taxon>Insecta</taxon>
        <taxon>Pterygota</taxon>
        <taxon>Neoptera</taxon>
        <taxon>Endopterygota</taxon>
        <taxon>Hymenoptera</taxon>
        <taxon>Apocrita</taxon>
        <taxon>Aculeata</taxon>
        <taxon>Vespoidea</taxon>
        <taxon>Vespidae</taxon>
        <taxon>Vespinae</taxon>
        <taxon>Vespula</taxon>
    </lineage>
</organism>
<comment type="caution">
    <text evidence="2">The sequence shown here is derived from an EMBL/GenBank/DDBJ whole genome shotgun (WGS) entry which is preliminary data.</text>
</comment>
<sequence length="306" mass="35311">MYKRTNVHRMANDTIVKFIQLYRSYECLWNVSSEDYGSKLSRNAAFDMISRKMQIPGFGPREVARKIKNLKSAYQQEVKKIEKSEEKPGAGGAYRPRVIWFDLLDDFLRKSEKPSQCDLQFDNDRSNDRSKTIRRTFYSDNQGRNVTKVIKKNLSTYESSSEIESSSASKGKRSSVVDVFLDERRKRRRKKEDNATKVDEYKSFGKYVAASLGRMPFEYAVSAETEIHSVIIKYKVYAMRKIVYPTAKTMTTTISTHLLKVDLSCAATPKSLALLFQLQFSQSVHVSSVWSFNTCTNERAQWLLLA</sequence>
<dbReference type="Pfam" id="PF10545">
    <property type="entry name" value="MADF_DNA_bdg"/>
    <property type="match status" value="1"/>
</dbReference>
<name>A0ABD2CM51_VESMC</name>
<protein>
    <recommendedName>
        <fullName evidence="1">MADF domain-containing protein</fullName>
    </recommendedName>
</protein>
<keyword evidence="3" id="KW-1185">Reference proteome</keyword>
<reference evidence="2 3" key="1">
    <citation type="journal article" date="2024" name="Ann. Entomol. Soc. Am.">
        <title>Genomic analyses of the southern and eastern yellowjacket wasps (Hymenoptera: Vespidae) reveal evolutionary signatures of social life.</title>
        <authorList>
            <person name="Catto M.A."/>
            <person name="Caine P.B."/>
            <person name="Orr S.E."/>
            <person name="Hunt B.G."/>
            <person name="Goodisman M.A.D."/>
        </authorList>
    </citation>
    <scope>NUCLEOTIDE SEQUENCE [LARGE SCALE GENOMIC DNA]</scope>
    <source>
        <strain evidence="2">232</strain>
        <tissue evidence="2">Head and thorax</tissue>
    </source>
</reference>
<gene>
    <name evidence="2" type="ORF">V1477_004547</name>
</gene>
<dbReference type="AlphaFoldDB" id="A0ABD2CM51"/>
<evidence type="ECO:0000313" key="3">
    <source>
        <dbReference type="Proteomes" id="UP001607303"/>
    </source>
</evidence>
<proteinExistence type="predicted"/>
<dbReference type="PROSITE" id="PS51029">
    <property type="entry name" value="MADF"/>
    <property type="match status" value="1"/>
</dbReference>
<dbReference type="InterPro" id="IPR006578">
    <property type="entry name" value="MADF-dom"/>
</dbReference>
<evidence type="ECO:0000259" key="1">
    <source>
        <dbReference type="PROSITE" id="PS51029"/>
    </source>
</evidence>
<dbReference type="PANTHER" id="PTHR21505">
    <property type="entry name" value="MADF DOMAIN-CONTAINING PROTEIN-RELATED"/>
    <property type="match status" value="1"/>
</dbReference>
<dbReference type="SMART" id="SM00595">
    <property type="entry name" value="MADF"/>
    <property type="match status" value="1"/>
</dbReference>
<dbReference type="EMBL" id="JAYRBN010000037">
    <property type="protein sequence ID" value="KAL2746177.1"/>
    <property type="molecule type" value="Genomic_DNA"/>
</dbReference>
<evidence type="ECO:0000313" key="2">
    <source>
        <dbReference type="EMBL" id="KAL2746177.1"/>
    </source>
</evidence>
<dbReference type="PANTHER" id="PTHR21505:SF8">
    <property type="entry name" value="DPT-YFP REPRESSOR BY OVEREXPRESSION, ISOFORM D-RELATED"/>
    <property type="match status" value="1"/>
</dbReference>
<dbReference type="Proteomes" id="UP001607303">
    <property type="component" value="Unassembled WGS sequence"/>
</dbReference>
<feature type="domain" description="MADF" evidence="1">
    <location>
        <begin position="17"/>
        <end position="113"/>
    </location>
</feature>
<accession>A0ABD2CM51</accession>